<evidence type="ECO:0000256" key="1">
    <source>
        <dbReference type="SAM" id="Phobius"/>
    </source>
</evidence>
<keyword evidence="1" id="KW-0812">Transmembrane</keyword>
<dbReference type="AlphaFoldDB" id="A0A9P6NR27"/>
<evidence type="ECO:0000313" key="2">
    <source>
        <dbReference type="EMBL" id="KAG0151815.1"/>
    </source>
</evidence>
<evidence type="ECO:0000313" key="3">
    <source>
        <dbReference type="Proteomes" id="UP000886653"/>
    </source>
</evidence>
<comment type="caution">
    <text evidence="2">The sequence shown here is derived from an EMBL/GenBank/DDBJ whole genome shotgun (WGS) entry which is preliminary data.</text>
</comment>
<protein>
    <submittedName>
        <fullName evidence="2">Uncharacterized protein</fullName>
    </submittedName>
</protein>
<name>A0A9P6NR27_9BASI</name>
<dbReference type="EMBL" id="MU167211">
    <property type="protein sequence ID" value="KAG0151815.1"/>
    <property type="molecule type" value="Genomic_DNA"/>
</dbReference>
<keyword evidence="3" id="KW-1185">Reference proteome</keyword>
<dbReference type="OrthoDB" id="2213137at2759"/>
<gene>
    <name evidence="2" type="ORF">CROQUDRAFT_86462</name>
</gene>
<keyword evidence="1" id="KW-1133">Transmembrane helix</keyword>
<organism evidence="2 3">
    <name type="scientific">Cronartium quercuum f. sp. fusiforme G11</name>
    <dbReference type="NCBI Taxonomy" id="708437"/>
    <lineage>
        <taxon>Eukaryota</taxon>
        <taxon>Fungi</taxon>
        <taxon>Dikarya</taxon>
        <taxon>Basidiomycota</taxon>
        <taxon>Pucciniomycotina</taxon>
        <taxon>Pucciniomycetes</taxon>
        <taxon>Pucciniales</taxon>
        <taxon>Coleosporiaceae</taxon>
        <taxon>Cronartium</taxon>
    </lineage>
</organism>
<accession>A0A9P6NR27</accession>
<sequence length="109" mass="12448">MECPSVYGSEANLRDQYDIGRKRFVKQNTEALPSTTLVHQMNIWEEEEEPNLPMSDRGFLAWRFLVVLFILEGLLWAPPLSFGVFLNYSPYSEMSRTLAASTGEDVLVS</sequence>
<keyword evidence="1" id="KW-0472">Membrane</keyword>
<feature type="transmembrane region" description="Helical" evidence="1">
    <location>
        <begin position="60"/>
        <end position="86"/>
    </location>
</feature>
<dbReference type="Proteomes" id="UP000886653">
    <property type="component" value="Unassembled WGS sequence"/>
</dbReference>
<reference evidence="2" key="1">
    <citation type="submission" date="2013-11" db="EMBL/GenBank/DDBJ databases">
        <title>Genome sequence of the fusiform rust pathogen reveals effectors for host alternation and coevolution with pine.</title>
        <authorList>
            <consortium name="DOE Joint Genome Institute"/>
            <person name="Smith K."/>
            <person name="Pendleton A."/>
            <person name="Kubisiak T."/>
            <person name="Anderson C."/>
            <person name="Salamov A."/>
            <person name="Aerts A."/>
            <person name="Riley R."/>
            <person name="Clum A."/>
            <person name="Lindquist E."/>
            <person name="Ence D."/>
            <person name="Campbell M."/>
            <person name="Kronenberg Z."/>
            <person name="Feau N."/>
            <person name="Dhillon B."/>
            <person name="Hamelin R."/>
            <person name="Burleigh J."/>
            <person name="Smith J."/>
            <person name="Yandell M."/>
            <person name="Nelson C."/>
            <person name="Grigoriev I."/>
            <person name="Davis J."/>
        </authorList>
    </citation>
    <scope>NUCLEOTIDE SEQUENCE</scope>
    <source>
        <strain evidence="2">G11</strain>
    </source>
</reference>
<proteinExistence type="predicted"/>